<feature type="transmembrane region" description="Helical" evidence="7">
    <location>
        <begin position="12"/>
        <end position="28"/>
    </location>
</feature>
<dbReference type="GO" id="GO:0051539">
    <property type="term" value="F:4 iron, 4 sulfur cluster binding"/>
    <property type="evidence" value="ECO:0007669"/>
    <property type="project" value="UniProtKB-KW"/>
</dbReference>
<dbReference type="SUPFAM" id="SSF54862">
    <property type="entry name" value="4Fe-4S ferredoxins"/>
    <property type="match status" value="1"/>
</dbReference>
<evidence type="ECO:0000313" key="9">
    <source>
        <dbReference type="EMBL" id="HGB35501.1"/>
    </source>
</evidence>
<keyword evidence="4" id="KW-0249">Electron transport</keyword>
<dbReference type="AlphaFoldDB" id="A0A7V3NUT2"/>
<keyword evidence="5" id="KW-0408">Iron</keyword>
<accession>A0A7V3NUT2</accession>
<feature type="domain" description="4Fe-4S ferredoxin-type" evidence="8">
    <location>
        <begin position="169"/>
        <end position="203"/>
    </location>
</feature>
<keyword evidence="7" id="KW-0472">Membrane</keyword>
<name>A0A7V3NUT2_UNCW3</name>
<dbReference type="EMBL" id="DTGD01000048">
    <property type="protein sequence ID" value="HGB35501.1"/>
    <property type="molecule type" value="Genomic_DNA"/>
</dbReference>
<comment type="caution">
    <text evidence="9">The sequence shown here is derived from an EMBL/GenBank/DDBJ whole genome shotgun (WGS) entry which is preliminary data.</text>
</comment>
<dbReference type="PANTHER" id="PTHR30176">
    <property type="entry name" value="FERREDOXIN-TYPE PROTEIN NAPH"/>
    <property type="match status" value="1"/>
</dbReference>
<reference evidence="9" key="1">
    <citation type="journal article" date="2020" name="mSystems">
        <title>Genome- and Community-Level Interaction Insights into Carbon Utilization and Element Cycling Functions of Hydrothermarchaeota in Hydrothermal Sediment.</title>
        <authorList>
            <person name="Zhou Z."/>
            <person name="Liu Y."/>
            <person name="Xu W."/>
            <person name="Pan J."/>
            <person name="Luo Z.H."/>
            <person name="Li M."/>
        </authorList>
    </citation>
    <scope>NUCLEOTIDE SEQUENCE [LARGE SCALE GENOMIC DNA]</scope>
    <source>
        <strain evidence="9">SpSt-754</strain>
    </source>
</reference>
<evidence type="ECO:0000256" key="5">
    <source>
        <dbReference type="ARBA" id="ARBA00023004"/>
    </source>
</evidence>
<feature type="transmembrane region" description="Helical" evidence="7">
    <location>
        <begin position="113"/>
        <end position="130"/>
    </location>
</feature>
<keyword evidence="7" id="KW-0812">Transmembrane</keyword>
<keyword evidence="3" id="KW-0479">Metal-binding</keyword>
<evidence type="ECO:0000256" key="4">
    <source>
        <dbReference type="ARBA" id="ARBA00022982"/>
    </source>
</evidence>
<evidence type="ECO:0000259" key="8">
    <source>
        <dbReference type="Pfam" id="PF12801"/>
    </source>
</evidence>
<feature type="domain" description="4Fe-4S ferredoxin-type" evidence="8">
    <location>
        <begin position="117"/>
        <end position="150"/>
    </location>
</feature>
<dbReference type="GO" id="GO:0005886">
    <property type="term" value="C:plasma membrane"/>
    <property type="evidence" value="ECO:0007669"/>
    <property type="project" value="TreeGrafter"/>
</dbReference>
<protein>
    <submittedName>
        <fullName evidence="9">4Fe-4S binding protein</fullName>
    </submittedName>
</protein>
<proteinExistence type="predicted"/>
<evidence type="ECO:0000256" key="6">
    <source>
        <dbReference type="ARBA" id="ARBA00023014"/>
    </source>
</evidence>
<dbReference type="InterPro" id="IPR017896">
    <property type="entry name" value="4Fe4S_Fe-S-bd"/>
</dbReference>
<dbReference type="InterPro" id="IPR051684">
    <property type="entry name" value="Electron_Trans/Redox"/>
</dbReference>
<dbReference type="PANTHER" id="PTHR30176:SF3">
    <property type="entry name" value="FERREDOXIN-TYPE PROTEIN NAPH"/>
    <property type="match status" value="1"/>
</dbReference>
<evidence type="ECO:0000256" key="3">
    <source>
        <dbReference type="ARBA" id="ARBA00022723"/>
    </source>
</evidence>
<feature type="domain" description="4Fe-4S ferredoxin-type" evidence="8">
    <location>
        <begin position="69"/>
        <end position="107"/>
    </location>
</feature>
<dbReference type="GO" id="GO:0046872">
    <property type="term" value="F:metal ion binding"/>
    <property type="evidence" value="ECO:0007669"/>
    <property type="project" value="UniProtKB-KW"/>
</dbReference>
<sequence length="262" mass="29074">MNKAPSIIRSRKISQIIALVVINSYFFQNQLKFIPCPGLNCASCPLAIFACPIGSLQHFMVIQAFPFYIIGVIILLGLLFGRAICGWVCPFGFIQEILYKIPVPKKKVAANSLTPYIVLLFLVIITPLIAREPWFCKLCPVGTLQAGISLILTQPQLRSLIGPLYWTKIFILMIVLILSTLSFRPFCKLACPLGAIYGLFNRISIIRVDALKACSSCQKCPDLCQMGLNPMRDSNGRACIKCFECSQCKNFPSQAFRGPKAS</sequence>
<keyword evidence="2" id="KW-0004">4Fe-4S</keyword>
<keyword evidence="7" id="KW-1133">Transmembrane helix</keyword>
<organism evidence="9">
    <name type="scientific">candidate division WOR-3 bacterium</name>
    <dbReference type="NCBI Taxonomy" id="2052148"/>
    <lineage>
        <taxon>Bacteria</taxon>
        <taxon>Bacteria division WOR-3</taxon>
    </lineage>
</organism>
<keyword evidence="6" id="KW-0411">Iron-sulfur</keyword>
<feature type="transmembrane region" description="Helical" evidence="7">
    <location>
        <begin position="65"/>
        <end position="93"/>
    </location>
</feature>
<dbReference type="Pfam" id="PF12801">
    <property type="entry name" value="Fer4_5"/>
    <property type="match status" value="3"/>
</dbReference>
<evidence type="ECO:0000256" key="2">
    <source>
        <dbReference type="ARBA" id="ARBA00022485"/>
    </source>
</evidence>
<evidence type="ECO:0000256" key="1">
    <source>
        <dbReference type="ARBA" id="ARBA00022448"/>
    </source>
</evidence>
<gene>
    <name evidence="9" type="ORF">ENV38_01175</name>
</gene>
<keyword evidence="1" id="KW-0813">Transport</keyword>
<feature type="transmembrane region" description="Helical" evidence="7">
    <location>
        <begin position="165"/>
        <end position="183"/>
    </location>
</feature>
<evidence type="ECO:0000256" key="7">
    <source>
        <dbReference type="SAM" id="Phobius"/>
    </source>
</evidence>